<reference evidence="2" key="1">
    <citation type="submission" date="2016-10" db="EMBL/GenBank/DDBJ databases">
        <authorList>
            <person name="Varghese N."/>
            <person name="Submissions S."/>
        </authorList>
    </citation>
    <scope>NUCLEOTIDE SEQUENCE [LARGE SCALE GENOMIC DNA]</scope>
    <source>
        <strain evidence="2">XJ109</strain>
    </source>
</reference>
<gene>
    <name evidence="1" type="ORF">SAMN05421738_108164</name>
</gene>
<keyword evidence="2" id="KW-1185">Reference proteome</keyword>
<dbReference type="OrthoDB" id="8793036at2"/>
<evidence type="ECO:0000313" key="2">
    <source>
        <dbReference type="Proteomes" id="UP000199149"/>
    </source>
</evidence>
<dbReference type="AlphaFoldDB" id="A0A1I4XBD7"/>
<protein>
    <submittedName>
        <fullName evidence="1">Uncharacterized protein</fullName>
    </submittedName>
</protein>
<proteinExistence type="predicted"/>
<dbReference type="EMBL" id="FOUZ01000008">
    <property type="protein sequence ID" value="SFN22559.1"/>
    <property type="molecule type" value="Genomic_DNA"/>
</dbReference>
<name>A0A1I4XBD7_9FLAO</name>
<dbReference type="RefSeq" id="WP_092908399.1">
    <property type="nucleotide sequence ID" value="NZ_FOUZ01000008.1"/>
</dbReference>
<organism evidence="1 2">
    <name type="scientific">Algoriella xinjiangensis</name>
    <dbReference type="NCBI Taxonomy" id="684065"/>
    <lineage>
        <taxon>Bacteria</taxon>
        <taxon>Pseudomonadati</taxon>
        <taxon>Bacteroidota</taxon>
        <taxon>Flavobacteriia</taxon>
        <taxon>Flavobacteriales</taxon>
        <taxon>Weeksellaceae</taxon>
        <taxon>Algoriella</taxon>
    </lineage>
</organism>
<dbReference type="Proteomes" id="UP000199149">
    <property type="component" value="Unassembled WGS sequence"/>
</dbReference>
<sequence>MFGCLYGLNSTSDYYDLLEAQTYNIFEDIFFHIGTDPAGNSFVEILQGSKKGWIGCIDHDLYITHETLDSFLTELEDETDFEALNKFSKAELADILVSEDLGLINFHAKSMNEFLTNCFIIQDETILIKDI</sequence>
<dbReference type="STRING" id="684065.SAMN05421738_108164"/>
<accession>A0A1I4XBD7</accession>
<evidence type="ECO:0000313" key="1">
    <source>
        <dbReference type="EMBL" id="SFN22559.1"/>
    </source>
</evidence>